<evidence type="ECO:0000256" key="4">
    <source>
        <dbReference type="ARBA" id="ARBA00022499"/>
    </source>
</evidence>
<evidence type="ECO:0000256" key="8">
    <source>
        <dbReference type="ARBA" id="ARBA00023163"/>
    </source>
</evidence>
<comment type="caution">
    <text evidence="12">The sequence shown here is derived from an EMBL/GenBank/DDBJ whole genome shotgun (WGS) entry which is preliminary data.</text>
</comment>
<gene>
    <name evidence="12" type="ORF">NQ317_000933</name>
</gene>
<dbReference type="InterPro" id="IPR040221">
    <property type="entry name" value="CDCA7/CDA7L"/>
</dbReference>
<evidence type="ECO:0000256" key="1">
    <source>
        <dbReference type="ARBA" id="ARBA00004123"/>
    </source>
</evidence>
<evidence type="ECO:0000256" key="5">
    <source>
        <dbReference type="ARBA" id="ARBA00022553"/>
    </source>
</evidence>
<feature type="compositionally biased region" description="Basic and acidic residues" evidence="10">
    <location>
        <begin position="391"/>
        <end position="400"/>
    </location>
</feature>
<evidence type="ECO:0000256" key="10">
    <source>
        <dbReference type="SAM" id="MobiDB-lite"/>
    </source>
</evidence>
<keyword evidence="5" id="KW-0597">Phosphoprotein</keyword>
<dbReference type="PANTHER" id="PTHR31169">
    <property type="entry name" value="OS05G0300700 PROTEIN"/>
    <property type="match status" value="1"/>
</dbReference>
<evidence type="ECO:0000256" key="3">
    <source>
        <dbReference type="ARBA" id="ARBA00022490"/>
    </source>
</evidence>
<feature type="region of interest" description="Disordered" evidence="10">
    <location>
        <begin position="385"/>
        <end position="407"/>
    </location>
</feature>
<evidence type="ECO:0000256" key="9">
    <source>
        <dbReference type="ARBA" id="ARBA00023242"/>
    </source>
</evidence>
<organism evidence="12 13">
    <name type="scientific">Molorchus minor</name>
    <dbReference type="NCBI Taxonomy" id="1323400"/>
    <lineage>
        <taxon>Eukaryota</taxon>
        <taxon>Metazoa</taxon>
        <taxon>Ecdysozoa</taxon>
        <taxon>Arthropoda</taxon>
        <taxon>Hexapoda</taxon>
        <taxon>Insecta</taxon>
        <taxon>Pterygota</taxon>
        <taxon>Neoptera</taxon>
        <taxon>Endopterygota</taxon>
        <taxon>Coleoptera</taxon>
        <taxon>Polyphaga</taxon>
        <taxon>Cucujiformia</taxon>
        <taxon>Chrysomeloidea</taxon>
        <taxon>Cerambycidae</taxon>
        <taxon>Lamiinae</taxon>
        <taxon>Monochamini</taxon>
        <taxon>Molorchus</taxon>
    </lineage>
</organism>
<dbReference type="InterPro" id="IPR018866">
    <property type="entry name" value="Znf-4CXXC_R1"/>
</dbReference>
<sequence>MPNSSGNISDCDEEWECSGSGPDSPREKTELELLREKNIKEGAAYMEALLSKPEYADIVQDMKTLKKTDTNKSVMKKNPDPSFRSRITIPLVRRKSARLENKSPIFTKDDLIDESTFRNKRRYEDDDDYADLEKVVHQPKKRMSRKKTEPYTPLIPVEDVTELMIKNIAKKVSTKVYYDNGTSCHQCRQKTKDQKTCCRSKTCVGARGQFCGVCLENRTQIGIALCVAGICNCSFCRTKAGKRPTGILAPHAFQAGHKSVKDFLDSLKGEGDFPHQDDLWKTLKDPKNMLGFLQDLTGIQMGGGVQHKFILQFLTCEKMEMYIEREENHLRLLNQLYGETVRSKDLNNSMEVLKVVNEQVLADLGEGNEEELKIIFKLEDEGNKIEPQSKASDEDAKNESDDMTNTDHFTFGEPLSLDILLYFIAKKEEEIILLEKKIRK</sequence>
<reference evidence="12" key="1">
    <citation type="journal article" date="2023" name="Insect Mol. Biol.">
        <title>Genome sequencing provides insights into the evolution of gene families encoding plant cell wall-degrading enzymes in longhorned beetles.</title>
        <authorList>
            <person name="Shin N.R."/>
            <person name="Okamura Y."/>
            <person name="Kirsch R."/>
            <person name="Pauchet Y."/>
        </authorList>
    </citation>
    <scope>NUCLEOTIDE SEQUENCE</scope>
    <source>
        <strain evidence="12">MMC_N1</strain>
    </source>
</reference>
<evidence type="ECO:0000313" key="12">
    <source>
        <dbReference type="EMBL" id="KAJ8983897.1"/>
    </source>
</evidence>
<feature type="region of interest" description="Disordered" evidence="10">
    <location>
        <begin position="1"/>
        <end position="29"/>
    </location>
</feature>
<dbReference type="EMBL" id="JAPWTJ010000056">
    <property type="protein sequence ID" value="KAJ8983897.1"/>
    <property type="molecule type" value="Genomic_DNA"/>
</dbReference>
<name>A0ABQ9K1K8_9CUCU</name>
<keyword evidence="3" id="KW-0963">Cytoplasm</keyword>
<protein>
    <recommendedName>
        <fullName evidence="11">Zinc-finger domain-containing protein</fullName>
    </recommendedName>
</protein>
<dbReference type="Pfam" id="PF10497">
    <property type="entry name" value="zf-4CXXC_R1"/>
    <property type="match status" value="1"/>
</dbReference>
<proteinExistence type="predicted"/>
<keyword evidence="4" id="KW-1017">Isopeptide bond</keyword>
<keyword evidence="6" id="KW-0832">Ubl conjugation</keyword>
<keyword evidence="9" id="KW-0539">Nucleus</keyword>
<accession>A0ABQ9K1K8</accession>
<feature type="domain" description="Zinc-finger" evidence="11">
    <location>
        <begin position="179"/>
        <end position="264"/>
    </location>
</feature>
<evidence type="ECO:0000256" key="2">
    <source>
        <dbReference type="ARBA" id="ARBA00004496"/>
    </source>
</evidence>
<keyword evidence="7" id="KW-0805">Transcription regulation</keyword>
<dbReference type="Proteomes" id="UP001162164">
    <property type="component" value="Unassembled WGS sequence"/>
</dbReference>
<keyword evidence="8" id="KW-0804">Transcription</keyword>
<evidence type="ECO:0000313" key="13">
    <source>
        <dbReference type="Proteomes" id="UP001162164"/>
    </source>
</evidence>
<evidence type="ECO:0000256" key="6">
    <source>
        <dbReference type="ARBA" id="ARBA00022843"/>
    </source>
</evidence>
<dbReference type="PANTHER" id="PTHR31169:SF8">
    <property type="entry name" value="ZINC-FINGER DOMAIN OF MONOAMINE-OXIDASE A REPRESSOR R1 PROTEIN"/>
    <property type="match status" value="1"/>
</dbReference>
<evidence type="ECO:0000259" key="11">
    <source>
        <dbReference type="Pfam" id="PF10497"/>
    </source>
</evidence>
<evidence type="ECO:0000256" key="7">
    <source>
        <dbReference type="ARBA" id="ARBA00023015"/>
    </source>
</evidence>
<comment type="subcellular location">
    <subcellularLocation>
        <location evidence="2">Cytoplasm</location>
    </subcellularLocation>
    <subcellularLocation>
        <location evidence="1">Nucleus</location>
    </subcellularLocation>
</comment>
<keyword evidence="13" id="KW-1185">Reference proteome</keyword>